<accession>L8WG07</accession>
<gene>
    <name evidence="2" type="ORF">AG1IA_09082</name>
</gene>
<feature type="compositionally biased region" description="Low complexity" evidence="1">
    <location>
        <begin position="1"/>
        <end position="13"/>
    </location>
</feature>
<reference evidence="2 3" key="1">
    <citation type="journal article" date="2013" name="Nat. Commun.">
        <title>The evolution and pathogenic mechanisms of the rice sheath blight pathogen.</title>
        <authorList>
            <person name="Zheng A."/>
            <person name="Lin R."/>
            <person name="Xu L."/>
            <person name="Qin P."/>
            <person name="Tang C."/>
            <person name="Ai P."/>
            <person name="Zhang D."/>
            <person name="Liu Y."/>
            <person name="Sun Z."/>
            <person name="Feng H."/>
            <person name="Wang Y."/>
            <person name="Chen Y."/>
            <person name="Liang X."/>
            <person name="Fu R."/>
            <person name="Li Q."/>
            <person name="Zhang J."/>
            <person name="Yu X."/>
            <person name="Xie Z."/>
            <person name="Ding L."/>
            <person name="Guan P."/>
            <person name="Tang J."/>
            <person name="Liang Y."/>
            <person name="Wang S."/>
            <person name="Deng Q."/>
            <person name="Li S."/>
            <person name="Zhu J."/>
            <person name="Wang L."/>
            <person name="Liu H."/>
            <person name="Li P."/>
        </authorList>
    </citation>
    <scope>NUCLEOTIDE SEQUENCE [LARGE SCALE GENOMIC DNA]</scope>
    <source>
        <strain evidence="3">AG-1 IA</strain>
    </source>
</reference>
<comment type="caution">
    <text evidence="2">The sequence shown here is derived from an EMBL/GenBank/DDBJ whole genome shotgun (WGS) entry which is preliminary data.</text>
</comment>
<evidence type="ECO:0000313" key="2">
    <source>
        <dbReference type="EMBL" id="ELU36890.1"/>
    </source>
</evidence>
<proteinExistence type="predicted"/>
<dbReference type="Proteomes" id="UP000011668">
    <property type="component" value="Unassembled WGS sequence"/>
</dbReference>
<evidence type="ECO:0000256" key="1">
    <source>
        <dbReference type="SAM" id="MobiDB-lite"/>
    </source>
</evidence>
<keyword evidence="3" id="KW-1185">Reference proteome</keyword>
<evidence type="ECO:0000313" key="3">
    <source>
        <dbReference type="Proteomes" id="UP000011668"/>
    </source>
</evidence>
<dbReference type="HOGENOM" id="CLU_2741799_0_0_1"/>
<name>L8WG07_THACA</name>
<protein>
    <submittedName>
        <fullName evidence="2">Uncharacterized protein</fullName>
    </submittedName>
</protein>
<feature type="region of interest" description="Disordered" evidence="1">
    <location>
        <begin position="1"/>
        <end position="29"/>
    </location>
</feature>
<organism evidence="2 3">
    <name type="scientific">Thanatephorus cucumeris (strain AG1-IA)</name>
    <name type="common">Rice sheath blight fungus</name>
    <name type="synonym">Rhizoctonia solani</name>
    <dbReference type="NCBI Taxonomy" id="983506"/>
    <lineage>
        <taxon>Eukaryota</taxon>
        <taxon>Fungi</taxon>
        <taxon>Dikarya</taxon>
        <taxon>Basidiomycota</taxon>
        <taxon>Agaricomycotina</taxon>
        <taxon>Agaricomycetes</taxon>
        <taxon>Cantharellales</taxon>
        <taxon>Ceratobasidiaceae</taxon>
        <taxon>Rhizoctonia</taxon>
        <taxon>Rhizoctonia solani AG-1</taxon>
    </lineage>
</organism>
<dbReference type="AlphaFoldDB" id="L8WG07"/>
<sequence length="71" mass="7871">MAAQPSTSPAPASRTWRCPTTFPLRTPRHNQGTEVLRSIIERDQGPIPTFAFNVPKQQSSILPNPADRAPY</sequence>
<dbReference type="EMBL" id="AFRT01003007">
    <property type="protein sequence ID" value="ELU36890.1"/>
    <property type="molecule type" value="Genomic_DNA"/>
</dbReference>